<accession>A0ACB9L5Y8</accession>
<dbReference type="EMBL" id="CM042891">
    <property type="protein sequence ID" value="KAI4304974.1"/>
    <property type="molecule type" value="Genomic_DNA"/>
</dbReference>
<reference evidence="2" key="1">
    <citation type="journal article" date="2023" name="Front. Plant Sci.">
        <title>Chromosomal-level genome assembly of Melastoma candidum provides insights into trichome evolution.</title>
        <authorList>
            <person name="Zhong Y."/>
            <person name="Wu W."/>
            <person name="Sun C."/>
            <person name="Zou P."/>
            <person name="Liu Y."/>
            <person name="Dai S."/>
            <person name="Zhou R."/>
        </authorList>
    </citation>
    <scope>NUCLEOTIDE SEQUENCE [LARGE SCALE GENOMIC DNA]</scope>
</reference>
<gene>
    <name evidence="1" type="ORF">MLD38_040427</name>
</gene>
<evidence type="ECO:0000313" key="2">
    <source>
        <dbReference type="Proteomes" id="UP001057402"/>
    </source>
</evidence>
<comment type="caution">
    <text evidence="1">The sequence shown here is derived from an EMBL/GenBank/DDBJ whole genome shotgun (WGS) entry which is preliminary data.</text>
</comment>
<dbReference type="Proteomes" id="UP001057402">
    <property type="component" value="Chromosome 12"/>
</dbReference>
<proteinExistence type="predicted"/>
<name>A0ACB9L5Y8_9MYRT</name>
<evidence type="ECO:0000313" key="1">
    <source>
        <dbReference type="EMBL" id="KAI4304974.1"/>
    </source>
</evidence>
<protein>
    <submittedName>
        <fullName evidence="1">Uncharacterized protein</fullName>
    </submittedName>
</protein>
<keyword evidence="2" id="KW-1185">Reference proteome</keyword>
<sequence>MGIGADKKWLFTLFSAAFLSLSLLLLLSVSSFISPKPFPSIINHGPHHPPSFSYYISGGRGDKDRILRLLLAVYHPRNRYLLHLGKEADDSERVRLASAVRAIPTIRSFGNVDVLGKADPVTYMGSTNLAAILRGAAVLLKMDGGWDWFICLSAVDYPLITQDDLSHAFSFLKRDTNFIDHTGDLGWKEKQRIQPIIVDPGLYLARRVQIFYATEVRATPDSFKIFTGSPWVILSRGFLEYCVLGWDNLPRTLLMYFNNVMLSQESYFQSVACNSQEFKNSTVNSDLRFMMWDNPPKMEPLFLNSSDYEQMINSGAAFARRFEMGDHVLDMIDEKILQRGRHRVVPGAWCTGRSSWLTDPCSQWGNVNVLKPGPQAKKLEDAVSNLMDDLKSQVNQCK</sequence>
<organism evidence="1 2">
    <name type="scientific">Melastoma candidum</name>
    <dbReference type="NCBI Taxonomy" id="119954"/>
    <lineage>
        <taxon>Eukaryota</taxon>
        <taxon>Viridiplantae</taxon>
        <taxon>Streptophyta</taxon>
        <taxon>Embryophyta</taxon>
        <taxon>Tracheophyta</taxon>
        <taxon>Spermatophyta</taxon>
        <taxon>Magnoliopsida</taxon>
        <taxon>eudicotyledons</taxon>
        <taxon>Gunneridae</taxon>
        <taxon>Pentapetalae</taxon>
        <taxon>rosids</taxon>
        <taxon>malvids</taxon>
        <taxon>Myrtales</taxon>
        <taxon>Melastomataceae</taxon>
        <taxon>Melastomatoideae</taxon>
        <taxon>Melastomateae</taxon>
        <taxon>Melastoma</taxon>
    </lineage>
</organism>